<dbReference type="InterPro" id="IPR036282">
    <property type="entry name" value="Glutathione-S-Trfase_C_sf"/>
</dbReference>
<evidence type="ECO:0000259" key="2">
    <source>
        <dbReference type="PROSITE" id="PS50404"/>
    </source>
</evidence>
<dbReference type="InterPro" id="IPR010987">
    <property type="entry name" value="Glutathione-S-Trfase_C-like"/>
</dbReference>
<feature type="domain" description="GST C-terminal" evidence="3">
    <location>
        <begin position="84"/>
        <end position="201"/>
    </location>
</feature>
<protein>
    <submittedName>
        <fullName evidence="4">Glutathione S-transferase family protein</fullName>
    </submittedName>
</protein>
<dbReference type="Proteomes" id="UP000661112">
    <property type="component" value="Unassembled WGS sequence"/>
</dbReference>
<dbReference type="PANTHER" id="PTHR44051:SF2">
    <property type="entry name" value="HYPOTHETICAL GLUTATHIONE S-TRANSFERASE LIKE PROTEIN"/>
    <property type="match status" value="1"/>
</dbReference>
<evidence type="ECO:0000313" key="5">
    <source>
        <dbReference type="Proteomes" id="UP000661112"/>
    </source>
</evidence>
<dbReference type="PROSITE" id="PS50405">
    <property type="entry name" value="GST_CTER"/>
    <property type="match status" value="1"/>
</dbReference>
<dbReference type="EMBL" id="JACJSG010000054">
    <property type="protein sequence ID" value="MBD2504551.1"/>
    <property type="molecule type" value="Genomic_DNA"/>
</dbReference>
<keyword evidence="5" id="KW-1185">Reference proteome</keyword>
<dbReference type="PROSITE" id="PS50404">
    <property type="entry name" value="GST_NTER"/>
    <property type="match status" value="1"/>
</dbReference>
<dbReference type="Gene3D" id="1.20.1050.10">
    <property type="match status" value="1"/>
</dbReference>
<dbReference type="SFLD" id="SFLDS00019">
    <property type="entry name" value="Glutathione_Transferase_(cytos"/>
    <property type="match status" value="1"/>
</dbReference>
<dbReference type="Gene3D" id="3.40.30.10">
    <property type="entry name" value="Glutaredoxin"/>
    <property type="match status" value="1"/>
</dbReference>
<dbReference type="Pfam" id="PF02798">
    <property type="entry name" value="GST_N"/>
    <property type="match status" value="1"/>
</dbReference>
<evidence type="ECO:0000313" key="4">
    <source>
        <dbReference type="EMBL" id="MBD2504551.1"/>
    </source>
</evidence>
<dbReference type="RefSeq" id="WP_190478464.1">
    <property type="nucleotide sequence ID" value="NZ_JACJSG010000054.1"/>
</dbReference>
<dbReference type="SUPFAM" id="SSF47616">
    <property type="entry name" value="GST C-terminal domain-like"/>
    <property type="match status" value="1"/>
</dbReference>
<reference evidence="4 5" key="1">
    <citation type="journal article" date="2020" name="ISME J.">
        <title>Comparative genomics reveals insights into cyanobacterial evolution and habitat adaptation.</title>
        <authorList>
            <person name="Chen M.Y."/>
            <person name="Teng W.K."/>
            <person name="Zhao L."/>
            <person name="Hu C.X."/>
            <person name="Zhou Y.K."/>
            <person name="Han B.P."/>
            <person name="Song L.R."/>
            <person name="Shu W.S."/>
        </authorList>
    </citation>
    <scope>NUCLEOTIDE SEQUENCE [LARGE SCALE GENOMIC DNA]</scope>
    <source>
        <strain evidence="4 5">FACHB-119</strain>
    </source>
</reference>
<evidence type="ECO:0000259" key="3">
    <source>
        <dbReference type="PROSITE" id="PS50405"/>
    </source>
</evidence>
<comment type="similarity">
    <text evidence="1">Belongs to the GST superfamily.</text>
</comment>
<dbReference type="CDD" id="cd03056">
    <property type="entry name" value="GST_N_4"/>
    <property type="match status" value="1"/>
</dbReference>
<evidence type="ECO:0000256" key="1">
    <source>
        <dbReference type="RuleBase" id="RU003494"/>
    </source>
</evidence>
<dbReference type="PANTHER" id="PTHR44051">
    <property type="entry name" value="GLUTATHIONE S-TRANSFERASE-RELATED"/>
    <property type="match status" value="1"/>
</dbReference>
<dbReference type="SFLD" id="SFLDG00358">
    <property type="entry name" value="Main_(cytGST)"/>
    <property type="match status" value="1"/>
</dbReference>
<dbReference type="Pfam" id="PF00043">
    <property type="entry name" value="GST_C"/>
    <property type="match status" value="1"/>
</dbReference>
<name>A0ABR8DD89_9NOST</name>
<accession>A0ABR8DD89</accession>
<gene>
    <name evidence="4" type="ORF">H6G83_28735</name>
</gene>
<dbReference type="InterPro" id="IPR004045">
    <property type="entry name" value="Glutathione_S-Trfase_N"/>
</dbReference>
<sequence length="201" mass="23569">MLRLYEFLLSANCYKARLLMTQLAIPFERIELDFTKQEHRHPEFLHKNLQGKVPVLELETGDFLLESNAIMFYLSKGTQFLPDDHLEQSKVMQWLFFEQYSLMPYLASCRFWMTILNKADEFSEIIIEKQKSGYAALAVMEQHLQSHSFFVGNQYTIADIGLFAYVHVADEGGYSLTEFPGIQLWLERVKNQPHYIDITQV</sequence>
<dbReference type="SUPFAM" id="SSF52833">
    <property type="entry name" value="Thioredoxin-like"/>
    <property type="match status" value="1"/>
</dbReference>
<organism evidence="4 5">
    <name type="scientific">Anabaena azotica FACHB-119</name>
    <dbReference type="NCBI Taxonomy" id="947527"/>
    <lineage>
        <taxon>Bacteria</taxon>
        <taxon>Bacillati</taxon>
        <taxon>Cyanobacteriota</taxon>
        <taxon>Cyanophyceae</taxon>
        <taxon>Nostocales</taxon>
        <taxon>Nostocaceae</taxon>
        <taxon>Anabaena</taxon>
        <taxon>Anabaena azotica</taxon>
    </lineage>
</organism>
<comment type="caution">
    <text evidence="4">The sequence shown here is derived from an EMBL/GenBank/DDBJ whole genome shotgun (WGS) entry which is preliminary data.</text>
</comment>
<dbReference type="InterPro" id="IPR004046">
    <property type="entry name" value="GST_C"/>
</dbReference>
<proteinExistence type="inferred from homology"/>
<feature type="domain" description="GST N-terminal" evidence="2">
    <location>
        <begin position="1"/>
        <end position="82"/>
    </location>
</feature>
<dbReference type="InterPro" id="IPR036249">
    <property type="entry name" value="Thioredoxin-like_sf"/>
</dbReference>
<dbReference type="InterPro" id="IPR040079">
    <property type="entry name" value="Glutathione_S-Trfase"/>
</dbReference>